<reference evidence="2 3" key="1">
    <citation type="submission" date="2020-10" db="EMBL/GenBank/DDBJ databases">
        <authorList>
            <person name="Peeters C."/>
        </authorList>
    </citation>
    <scope>NUCLEOTIDE SEQUENCE [LARGE SCALE GENOMIC DNA]</scope>
    <source>
        <strain evidence="2 3">LMG 28140</strain>
    </source>
</reference>
<proteinExistence type="predicted"/>
<dbReference type="SUPFAM" id="SSF56112">
    <property type="entry name" value="Protein kinase-like (PK-like)"/>
    <property type="match status" value="1"/>
</dbReference>
<evidence type="ECO:0000256" key="1">
    <source>
        <dbReference type="SAM" id="MobiDB-lite"/>
    </source>
</evidence>
<dbReference type="Pfam" id="PF10009">
    <property type="entry name" value="DUF2252"/>
    <property type="match status" value="1"/>
</dbReference>
<dbReference type="PANTHER" id="PTHR39441">
    <property type="entry name" value="DUF2252 DOMAIN-CONTAINING PROTEIN"/>
    <property type="match status" value="1"/>
</dbReference>
<keyword evidence="3" id="KW-1185">Reference proteome</keyword>
<comment type="caution">
    <text evidence="2">The sequence shown here is derived from an EMBL/GenBank/DDBJ whole genome shotgun (WGS) entry which is preliminary data.</text>
</comment>
<dbReference type="InterPro" id="IPR011009">
    <property type="entry name" value="Kinase-like_dom_sf"/>
</dbReference>
<dbReference type="EMBL" id="CAJHCP010000005">
    <property type="protein sequence ID" value="CAD6533069.1"/>
    <property type="molecule type" value="Genomic_DNA"/>
</dbReference>
<evidence type="ECO:0008006" key="4">
    <source>
        <dbReference type="Google" id="ProtNLM"/>
    </source>
</evidence>
<feature type="region of interest" description="Disordered" evidence="1">
    <location>
        <begin position="1"/>
        <end position="26"/>
    </location>
</feature>
<name>A0ABM8NM83_9BURK</name>
<sequence length="412" mass="45647">MPNKNHARSKLPKAQQRQPLLTTRRNARMARSAHAYVRGNTSKFYEWLDGIEGHALPEGPAVWICGDCHSGNLGPVADARGRVEIQIRDLDQTVIGNPAHDLIRLGLSLATAARGSDLPGVTTVRMMEALADGYERAFDEAAGDADIHAEKPEAVRVVMKEAVRRSWRHLAEERIEDIEPSIPLGPRFWPLARRERREIDALFEQGSLEGLATVLRDGGDDTDVSVLDAAYWVKGCSSLGRLRYAVLLDIDGAAVEGDDLCLIDIKEAAQAAAPRYAGVRMPRDNAERVVEGARHLSPLLGERMRAARLADRAVVIRELLPQDMKLTIEQLTRDEAMKAARFLALVVGKAHARQMDSGERKAWLTELRRNRSKTLDAPGWLWTSIVELVSSHAAGYLEHCRRYATGATGRKD</sequence>
<dbReference type="PANTHER" id="PTHR39441:SF1">
    <property type="entry name" value="DUF2252 DOMAIN-CONTAINING PROTEIN"/>
    <property type="match status" value="1"/>
</dbReference>
<evidence type="ECO:0000313" key="3">
    <source>
        <dbReference type="Proteomes" id="UP000598032"/>
    </source>
</evidence>
<feature type="compositionally biased region" description="Basic residues" evidence="1">
    <location>
        <begin position="1"/>
        <end position="11"/>
    </location>
</feature>
<feature type="compositionally biased region" description="Polar residues" evidence="1">
    <location>
        <begin position="15"/>
        <end position="24"/>
    </location>
</feature>
<dbReference type="RefSeq" id="WP_201642778.1">
    <property type="nucleotide sequence ID" value="NZ_CAJHCP010000005.1"/>
</dbReference>
<dbReference type="Proteomes" id="UP000598032">
    <property type="component" value="Unassembled WGS sequence"/>
</dbReference>
<gene>
    <name evidence="2" type="ORF">LMG28140_02707</name>
</gene>
<organism evidence="2 3">
    <name type="scientific">Paraburkholderia metrosideri</name>
    <dbReference type="NCBI Taxonomy" id="580937"/>
    <lineage>
        <taxon>Bacteria</taxon>
        <taxon>Pseudomonadati</taxon>
        <taxon>Pseudomonadota</taxon>
        <taxon>Betaproteobacteria</taxon>
        <taxon>Burkholderiales</taxon>
        <taxon>Burkholderiaceae</taxon>
        <taxon>Paraburkholderia</taxon>
    </lineage>
</organism>
<evidence type="ECO:0000313" key="2">
    <source>
        <dbReference type="EMBL" id="CAD6533069.1"/>
    </source>
</evidence>
<protein>
    <recommendedName>
        <fullName evidence="4">DUF2252 domain-containing protein</fullName>
    </recommendedName>
</protein>
<dbReference type="InterPro" id="IPR018721">
    <property type="entry name" value="DUF2252"/>
</dbReference>
<accession>A0ABM8NM83</accession>